<keyword evidence="8" id="KW-0133">Cell shape</keyword>
<dbReference type="PANTHER" id="PTHR30622:SF2">
    <property type="entry name" value="UNDECAPRENYL-DIPHOSPHATASE"/>
    <property type="match status" value="1"/>
</dbReference>
<keyword evidence="11" id="KW-0472">Membrane</keyword>
<gene>
    <name evidence="17" type="ORF">OM076_16740</name>
</gene>
<reference evidence="17" key="1">
    <citation type="submission" date="2022-10" db="EMBL/GenBank/DDBJ databases">
        <title>The WGS of Solirubrobacter ginsenosidimutans DSM 21036.</title>
        <authorList>
            <person name="Jiang Z."/>
        </authorList>
    </citation>
    <scope>NUCLEOTIDE SEQUENCE</scope>
    <source>
        <strain evidence="17">DSM 21036</strain>
    </source>
</reference>
<evidence type="ECO:0000256" key="4">
    <source>
        <dbReference type="ARBA" id="ARBA00021581"/>
    </source>
</evidence>
<evidence type="ECO:0000256" key="14">
    <source>
        <dbReference type="ARBA" id="ARBA00032707"/>
    </source>
</evidence>
<dbReference type="RefSeq" id="WP_270041156.1">
    <property type="nucleotide sequence ID" value="NZ_JAPDOD010000015.1"/>
</dbReference>
<evidence type="ECO:0000313" key="17">
    <source>
        <dbReference type="EMBL" id="MDA0161924.1"/>
    </source>
</evidence>
<keyword evidence="9" id="KW-0573">Peptidoglycan synthesis</keyword>
<dbReference type="EC" id="3.6.1.27" evidence="3"/>
<evidence type="ECO:0000256" key="2">
    <source>
        <dbReference type="ARBA" id="ARBA00010621"/>
    </source>
</evidence>
<organism evidence="17 18">
    <name type="scientific">Solirubrobacter ginsenosidimutans</name>
    <dbReference type="NCBI Taxonomy" id="490573"/>
    <lineage>
        <taxon>Bacteria</taxon>
        <taxon>Bacillati</taxon>
        <taxon>Actinomycetota</taxon>
        <taxon>Thermoleophilia</taxon>
        <taxon>Solirubrobacterales</taxon>
        <taxon>Solirubrobacteraceae</taxon>
        <taxon>Solirubrobacter</taxon>
    </lineage>
</organism>
<evidence type="ECO:0000256" key="8">
    <source>
        <dbReference type="ARBA" id="ARBA00022960"/>
    </source>
</evidence>
<name>A0A9X3S120_9ACTN</name>
<keyword evidence="12" id="KW-0046">Antibiotic resistance</keyword>
<proteinExistence type="inferred from homology"/>
<dbReference type="PANTHER" id="PTHR30622">
    <property type="entry name" value="UNDECAPRENYL-DIPHOSPHATASE"/>
    <property type="match status" value="1"/>
</dbReference>
<dbReference type="Pfam" id="PF02673">
    <property type="entry name" value="BacA"/>
    <property type="match status" value="1"/>
</dbReference>
<accession>A0A9X3S120</accession>
<dbReference type="Proteomes" id="UP001149140">
    <property type="component" value="Unassembled WGS sequence"/>
</dbReference>
<dbReference type="GO" id="GO:0071555">
    <property type="term" value="P:cell wall organization"/>
    <property type="evidence" value="ECO:0007669"/>
    <property type="project" value="UniProtKB-KW"/>
</dbReference>
<evidence type="ECO:0000256" key="10">
    <source>
        <dbReference type="ARBA" id="ARBA00022989"/>
    </source>
</evidence>
<evidence type="ECO:0000256" key="3">
    <source>
        <dbReference type="ARBA" id="ARBA00012374"/>
    </source>
</evidence>
<evidence type="ECO:0000256" key="9">
    <source>
        <dbReference type="ARBA" id="ARBA00022984"/>
    </source>
</evidence>
<keyword evidence="6" id="KW-0812">Transmembrane</keyword>
<keyword evidence="13" id="KW-0961">Cell wall biogenesis/degradation</keyword>
<evidence type="ECO:0000256" key="6">
    <source>
        <dbReference type="ARBA" id="ARBA00022692"/>
    </source>
</evidence>
<dbReference type="GO" id="GO:0050380">
    <property type="term" value="F:undecaprenyl-diphosphatase activity"/>
    <property type="evidence" value="ECO:0007669"/>
    <property type="project" value="UniProtKB-EC"/>
</dbReference>
<keyword evidence="10" id="KW-1133">Transmembrane helix</keyword>
<evidence type="ECO:0000256" key="15">
    <source>
        <dbReference type="ARBA" id="ARBA00032932"/>
    </source>
</evidence>
<evidence type="ECO:0000256" key="5">
    <source>
        <dbReference type="ARBA" id="ARBA00022475"/>
    </source>
</evidence>
<dbReference type="InterPro" id="IPR003824">
    <property type="entry name" value="UppP"/>
</dbReference>
<keyword evidence="5" id="KW-1003">Cell membrane</keyword>
<keyword evidence="7" id="KW-0378">Hydrolase</keyword>
<dbReference type="AlphaFoldDB" id="A0A9X3S120"/>
<evidence type="ECO:0000256" key="16">
    <source>
        <dbReference type="ARBA" id="ARBA00047594"/>
    </source>
</evidence>
<dbReference type="GO" id="GO:0009252">
    <property type="term" value="P:peptidoglycan biosynthetic process"/>
    <property type="evidence" value="ECO:0007669"/>
    <property type="project" value="UniProtKB-KW"/>
</dbReference>
<evidence type="ECO:0000256" key="11">
    <source>
        <dbReference type="ARBA" id="ARBA00023136"/>
    </source>
</evidence>
<dbReference type="GO" id="GO:0008360">
    <property type="term" value="P:regulation of cell shape"/>
    <property type="evidence" value="ECO:0007669"/>
    <property type="project" value="UniProtKB-KW"/>
</dbReference>
<evidence type="ECO:0000256" key="7">
    <source>
        <dbReference type="ARBA" id="ARBA00022801"/>
    </source>
</evidence>
<dbReference type="GO" id="GO:0046677">
    <property type="term" value="P:response to antibiotic"/>
    <property type="evidence" value="ECO:0007669"/>
    <property type="project" value="UniProtKB-KW"/>
</dbReference>
<evidence type="ECO:0000256" key="1">
    <source>
        <dbReference type="ARBA" id="ARBA00004651"/>
    </source>
</evidence>
<evidence type="ECO:0000256" key="13">
    <source>
        <dbReference type="ARBA" id="ARBA00023316"/>
    </source>
</evidence>
<dbReference type="GO" id="GO:0005886">
    <property type="term" value="C:plasma membrane"/>
    <property type="evidence" value="ECO:0007669"/>
    <property type="project" value="UniProtKB-SubCell"/>
</dbReference>
<comment type="subcellular location">
    <subcellularLocation>
        <location evidence="1">Cell membrane</location>
        <topology evidence="1">Multi-pass membrane protein</topology>
    </subcellularLocation>
</comment>
<comment type="caution">
    <text evidence="17">The sequence shown here is derived from an EMBL/GenBank/DDBJ whole genome shotgun (WGS) entry which is preliminary data.</text>
</comment>
<evidence type="ECO:0000256" key="12">
    <source>
        <dbReference type="ARBA" id="ARBA00023251"/>
    </source>
</evidence>
<sequence length="256" mass="26134">MPPESLQVVALGLIQGATELLPVSSSAHIAAIPQLLGWSVASWPDERRKELEVALHAGALLALSPSLWRVRPDLRTLVLSLAPPVIVGYALEKPIEARLGGPRGLAAGLLFGAAALATADRAGGATSDSRGATLSRGTPGLALGAAQACALFPGVSRTGATLAAARALGYDRAGASRLSFGVAGPVLAGATALKAWRGRRDADLRLVATGAGAAFAGTAVALKLLGLERRRPLWPYAAERVALAGGILALRYRRAP</sequence>
<keyword evidence="18" id="KW-1185">Reference proteome</keyword>
<comment type="catalytic activity">
    <reaction evidence="16">
        <text>di-trans,octa-cis-undecaprenyl diphosphate + H2O = di-trans,octa-cis-undecaprenyl phosphate + phosphate + H(+)</text>
        <dbReference type="Rhea" id="RHEA:28094"/>
        <dbReference type="ChEBI" id="CHEBI:15377"/>
        <dbReference type="ChEBI" id="CHEBI:15378"/>
        <dbReference type="ChEBI" id="CHEBI:43474"/>
        <dbReference type="ChEBI" id="CHEBI:58405"/>
        <dbReference type="ChEBI" id="CHEBI:60392"/>
        <dbReference type="EC" id="3.6.1.27"/>
    </reaction>
</comment>
<protein>
    <recommendedName>
        <fullName evidence="4">Undecaprenyl-diphosphatase</fullName>
        <ecNumber evidence="3">3.6.1.27</ecNumber>
    </recommendedName>
    <alternativeName>
        <fullName evidence="15">Bacitracin resistance protein</fullName>
    </alternativeName>
    <alternativeName>
        <fullName evidence="14">Undecaprenyl pyrophosphate phosphatase</fullName>
    </alternativeName>
</protein>
<evidence type="ECO:0000313" key="18">
    <source>
        <dbReference type="Proteomes" id="UP001149140"/>
    </source>
</evidence>
<dbReference type="EMBL" id="JAPDOD010000015">
    <property type="protein sequence ID" value="MDA0161924.1"/>
    <property type="molecule type" value="Genomic_DNA"/>
</dbReference>
<comment type="similarity">
    <text evidence="2">Belongs to the UppP family.</text>
</comment>